<sequence>MSTILPASQAASQASAGATLGLPTIPNGKASVAPPKLSAAQDVALNNLPPPEQKLPLEEDVMQLARIGEIGPIQKLFDAGRFDANLKDGEGITPLHVRGQQLTTTMLCANF</sequence>
<feature type="region of interest" description="Disordered" evidence="1">
    <location>
        <begin position="1"/>
        <end position="20"/>
    </location>
</feature>
<feature type="compositionally biased region" description="Low complexity" evidence="1">
    <location>
        <begin position="7"/>
        <end position="18"/>
    </location>
</feature>
<evidence type="ECO:0000313" key="3">
    <source>
        <dbReference type="Proteomes" id="UP000192927"/>
    </source>
</evidence>
<keyword evidence="3" id="KW-1185">Reference proteome</keyword>
<dbReference type="EMBL" id="FWEW01001785">
    <property type="protein sequence ID" value="SLM37644.1"/>
    <property type="molecule type" value="Genomic_DNA"/>
</dbReference>
<dbReference type="GO" id="GO:0016740">
    <property type="term" value="F:transferase activity"/>
    <property type="evidence" value="ECO:0007669"/>
    <property type="project" value="UniProtKB-KW"/>
</dbReference>
<proteinExistence type="predicted"/>
<reference evidence="3" key="1">
    <citation type="submission" date="2017-03" db="EMBL/GenBank/DDBJ databases">
        <authorList>
            <person name="Sharma R."/>
            <person name="Thines M."/>
        </authorList>
    </citation>
    <scope>NUCLEOTIDE SEQUENCE [LARGE SCALE GENOMIC DNA]</scope>
</reference>
<dbReference type="Proteomes" id="UP000192927">
    <property type="component" value="Unassembled WGS sequence"/>
</dbReference>
<dbReference type="AlphaFoldDB" id="A0A1W5D3D0"/>
<protein>
    <submittedName>
        <fullName evidence="2">Palmitoyltransferase akr1</fullName>
    </submittedName>
</protein>
<accession>A0A1W5D3D0</accession>
<evidence type="ECO:0000256" key="1">
    <source>
        <dbReference type="SAM" id="MobiDB-lite"/>
    </source>
</evidence>
<organism evidence="2 3">
    <name type="scientific">Lasallia pustulata</name>
    <dbReference type="NCBI Taxonomy" id="136370"/>
    <lineage>
        <taxon>Eukaryota</taxon>
        <taxon>Fungi</taxon>
        <taxon>Dikarya</taxon>
        <taxon>Ascomycota</taxon>
        <taxon>Pezizomycotina</taxon>
        <taxon>Lecanoromycetes</taxon>
        <taxon>OSLEUM clade</taxon>
        <taxon>Umbilicariomycetidae</taxon>
        <taxon>Umbilicariales</taxon>
        <taxon>Umbilicariaceae</taxon>
        <taxon>Lasallia</taxon>
    </lineage>
</organism>
<keyword evidence="2" id="KW-0808">Transferase</keyword>
<evidence type="ECO:0000313" key="2">
    <source>
        <dbReference type="EMBL" id="SLM37644.1"/>
    </source>
</evidence>
<name>A0A1W5D3D0_9LECA</name>